<keyword evidence="1" id="KW-1133">Transmembrane helix</keyword>
<dbReference type="EMBL" id="JADBEO010000008">
    <property type="protein sequence ID" value="MDR4306096.1"/>
    <property type="molecule type" value="Genomic_DNA"/>
</dbReference>
<keyword evidence="1" id="KW-0472">Membrane</keyword>
<sequence length="83" mass="8272">MRCLMGGDVMLCCLVGALLAGNLLAAWRLVAARATPSARRAALVALLCLAPLGAAAALANGGTARSGKAPSPDEICFGSFASR</sequence>
<comment type="caution">
    <text evidence="2">The sequence shown here is derived from an EMBL/GenBank/DDBJ whole genome shotgun (WGS) entry which is preliminary data.</text>
</comment>
<accession>A0ABU1DDF6</accession>
<dbReference type="Proteomes" id="UP001181622">
    <property type="component" value="Unassembled WGS sequence"/>
</dbReference>
<dbReference type="RefSeq" id="WP_309389659.1">
    <property type="nucleotide sequence ID" value="NZ_JADBEO010000008.1"/>
</dbReference>
<evidence type="ECO:0000313" key="3">
    <source>
        <dbReference type="Proteomes" id="UP001181622"/>
    </source>
</evidence>
<proteinExistence type="predicted"/>
<feature type="transmembrane region" description="Helical" evidence="1">
    <location>
        <begin position="42"/>
        <end position="59"/>
    </location>
</feature>
<organism evidence="2 3">
    <name type="scientific">Chelatococcus sambhunathii</name>
    <dbReference type="NCBI Taxonomy" id="363953"/>
    <lineage>
        <taxon>Bacteria</taxon>
        <taxon>Pseudomonadati</taxon>
        <taxon>Pseudomonadota</taxon>
        <taxon>Alphaproteobacteria</taxon>
        <taxon>Hyphomicrobiales</taxon>
        <taxon>Chelatococcaceae</taxon>
        <taxon>Chelatococcus</taxon>
    </lineage>
</organism>
<keyword evidence="3" id="KW-1185">Reference proteome</keyword>
<name>A0ABU1DDF6_9HYPH</name>
<reference evidence="2" key="1">
    <citation type="submission" date="2020-10" db="EMBL/GenBank/DDBJ databases">
        <authorList>
            <person name="Abbas A."/>
            <person name="Razzaq R."/>
            <person name="Waqas M."/>
            <person name="Abbas N."/>
            <person name="Nielsen T.K."/>
            <person name="Hansen L.H."/>
            <person name="Hussain S."/>
            <person name="Shahid M."/>
        </authorList>
    </citation>
    <scope>NUCLEOTIDE SEQUENCE</scope>
    <source>
        <strain evidence="2">S14</strain>
    </source>
</reference>
<gene>
    <name evidence="2" type="ORF">IHQ68_05620</name>
</gene>
<evidence type="ECO:0000256" key="1">
    <source>
        <dbReference type="SAM" id="Phobius"/>
    </source>
</evidence>
<evidence type="ECO:0000313" key="2">
    <source>
        <dbReference type="EMBL" id="MDR4306096.1"/>
    </source>
</evidence>
<keyword evidence="1" id="KW-0812">Transmembrane</keyword>
<protein>
    <submittedName>
        <fullName evidence="2">Uncharacterized protein</fullName>
    </submittedName>
</protein>